<evidence type="ECO:0008006" key="5">
    <source>
        <dbReference type="Google" id="ProtNLM"/>
    </source>
</evidence>
<organism evidence="3 4">
    <name type="scientific">Alienimonas chondri</name>
    <dbReference type="NCBI Taxonomy" id="2681879"/>
    <lineage>
        <taxon>Bacteria</taxon>
        <taxon>Pseudomonadati</taxon>
        <taxon>Planctomycetota</taxon>
        <taxon>Planctomycetia</taxon>
        <taxon>Planctomycetales</taxon>
        <taxon>Planctomycetaceae</taxon>
        <taxon>Alienimonas</taxon>
    </lineage>
</organism>
<feature type="chain" id="PRO_5045185614" description="YHS domain-containing protein" evidence="2">
    <location>
        <begin position="22"/>
        <end position="122"/>
    </location>
</feature>
<accession>A0ABX1VAA4</accession>
<dbReference type="RefSeq" id="WP_171182435.1">
    <property type="nucleotide sequence ID" value="NZ_WTPX01000001.1"/>
</dbReference>
<evidence type="ECO:0000313" key="4">
    <source>
        <dbReference type="Proteomes" id="UP000609651"/>
    </source>
</evidence>
<evidence type="ECO:0000256" key="2">
    <source>
        <dbReference type="SAM" id="SignalP"/>
    </source>
</evidence>
<evidence type="ECO:0000313" key="3">
    <source>
        <dbReference type="EMBL" id="NNJ23956.1"/>
    </source>
</evidence>
<protein>
    <recommendedName>
        <fullName evidence="5">YHS domain-containing protein</fullName>
    </recommendedName>
</protein>
<feature type="signal peptide" evidence="2">
    <location>
        <begin position="1"/>
        <end position="21"/>
    </location>
</feature>
<dbReference type="EMBL" id="WTPX01000001">
    <property type="protein sequence ID" value="NNJ23956.1"/>
    <property type="molecule type" value="Genomic_DNA"/>
</dbReference>
<comment type="caution">
    <text evidence="3">The sequence shown here is derived from an EMBL/GenBank/DDBJ whole genome shotgun (WGS) entry which is preliminary data.</text>
</comment>
<gene>
    <name evidence="3" type="ORF">LzC2_00030</name>
</gene>
<keyword evidence="2" id="KW-0732">Signal</keyword>
<proteinExistence type="predicted"/>
<dbReference type="PROSITE" id="PS51257">
    <property type="entry name" value="PROKAR_LIPOPROTEIN"/>
    <property type="match status" value="1"/>
</dbReference>
<dbReference type="Proteomes" id="UP000609651">
    <property type="component" value="Unassembled WGS sequence"/>
</dbReference>
<feature type="region of interest" description="Disordered" evidence="1">
    <location>
        <begin position="97"/>
        <end position="122"/>
    </location>
</feature>
<name>A0ABX1VAA4_9PLAN</name>
<evidence type="ECO:0000256" key="1">
    <source>
        <dbReference type="SAM" id="MobiDB-lite"/>
    </source>
</evidence>
<keyword evidence="4" id="KW-1185">Reference proteome</keyword>
<reference evidence="3 4" key="1">
    <citation type="journal article" date="2020" name="Syst. Appl. Microbiol.">
        <title>Alienimonas chondri sp. nov., a novel planctomycete isolated from the biofilm of the red alga Chondrus crispus.</title>
        <authorList>
            <person name="Vitorino I."/>
            <person name="Albuquerque L."/>
            <person name="Wiegand S."/>
            <person name="Kallscheuer N."/>
            <person name="da Costa M.S."/>
            <person name="Lobo-da-Cunha A."/>
            <person name="Jogler C."/>
            <person name="Lage O.M."/>
        </authorList>
    </citation>
    <scope>NUCLEOTIDE SEQUENCE [LARGE SCALE GENOMIC DNA]</scope>
    <source>
        <strain evidence="3 4">LzC2</strain>
    </source>
</reference>
<sequence>MTFRALLSVPAAALVALAVGCAVESSPDDSAELTSADAPQAAPVVLVNETCPLMGGASDPAVTTEWNGQTVGFCCASCIPEWNELTDEQKAEKLAAAEAGETENEMHDHGDGHEHGHEHGDA</sequence>
<feature type="compositionally biased region" description="Basic and acidic residues" evidence="1">
    <location>
        <begin position="104"/>
        <end position="122"/>
    </location>
</feature>